<proteinExistence type="predicted"/>
<evidence type="ECO:0000313" key="2">
    <source>
        <dbReference type="Proteomes" id="UP000266723"/>
    </source>
</evidence>
<comment type="caution">
    <text evidence="1">The sequence shown here is derived from an EMBL/GenBank/DDBJ whole genome shotgun (WGS) entry which is preliminary data.</text>
</comment>
<dbReference type="Proteomes" id="UP000266723">
    <property type="component" value="Unassembled WGS sequence"/>
</dbReference>
<protein>
    <submittedName>
        <fullName evidence="1">Uncharacterized protein</fullName>
    </submittedName>
</protein>
<keyword evidence="2" id="KW-1185">Reference proteome</keyword>
<organism evidence="1 2">
    <name type="scientific">Brassica cretica</name>
    <name type="common">Mustard</name>
    <dbReference type="NCBI Taxonomy" id="69181"/>
    <lineage>
        <taxon>Eukaryota</taxon>
        <taxon>Viridiplantae</taxon>
        <taxon>Streptophyta</taxon>
        <taxon>Embryophyta</taxon>
        <taxon>Tracheophyta</taxon>
        <taxon>Spermatophyta</taxon>
        <taxon>Magnoliopsida</taxon>
        <taxon>eudicotyledons</taxon>
        <taxon>Gunneridae</taxon>
        <taxon>Pentapetalae</taxon>
        <taxon>rosids</taxon>
        <taxon>malvids</taxon>
        <taxon>Brassicales</taxon>
        <taxon>Brassicaceae</taxon>
        <taxon>Brassiceae</taxon>
        <taxon>Brassica</taxon>
    </lineage>
</organism>
<sequence length="167" mass="18319">MKFRFRVPAPRFWVPTPGSSSLPPGLGPASGFQADTSTTLLTGSGYDLQLISRVPPCSLKRLDTSCSLQHIDRSLWAVFRLEAFITTSFDKNELSSCVRARSLRSDRAVCMLGRYVATELGWSSVATSRPSLAGARSRRARSLRSDRAWLEIGRYVATEPCACSVAT</sequence>
<name>A0ABQ7C8S5_BRACR</name>
<accession>A0ABQ7C8S5</accession>
<gene>
    <name evidence="1" type="ORF">DY000_02008238</name>
</gene>
<reference evidence="1 2" key="1">
    <citation type="journal article" date="2020" name="BMC Genomics">
        <title>Intraspecific diversification of the crop wild relative Brassica cretica Lam. using demographic model selection.</title>
        <authorList>
            <person name="Kioukis A."/>
            <person name="Michalopoulou V.A."/>
            <person name="Briers L."/>
            <person name="Pirintsos S."/>
            <person name="Studholme D.J."/>
            <person name="Pavlidis P."/>
            <person name="Sarris P.F."/>
        </authorList>
    </citation>
    <scope>NUCLEOTIDE SEQUENCE [LARGE SCALE GENOMIC DNA]</scope>
    <source>
        <strain evidence="2">cv. PFS-1207/04</strain>
    </source>
</reference>
<evidence type="ECO:0000313" key="1">
    <source>
        <dbReference type="EMBL" id="KAF3547532.1"/>
    </source>
</evidence>
<dbReference type="EMBL" id="QGKV02000832">
    <property type="protein sequence ID" value="KAF3547532.1"/>
    <property type="molecule type" value="Genomic_DNA"/>
</dbReference>